<dbReference type="STRING" id="681645.CpC231_0334"/>
<dbReference type="EMBL" id="CP001829">
    <property type="protein sequence ID" value="ADL09826.1"/>
    <property type="molecule type" value="Genomic_DNA"/>
</dbReference>
<dbReference type="KEGG" id="cpq:CPC231_01700"/>
<feature type="transmembrane region" description="Helical" evidence="7">
    <location>
        <begin position="113"/>
        <end position="137"/>
    </location>
</feature>
<feature type="transmembrane region" description="Helical" evidence="7">
    <location>
        <begin position="201"/>
        <end position="219"/>
    </location>
</feature>
<feature type="transmembrane region" description="Helical" evidence="7">
    <location>
        <begin position="231"/>
        <end position="247"/>
    </location>
</feature>
<evidence type="ECO:0000256" key="5">
    <source>
        <dbReference type="ARBA" id="ARBA00022989"/>
    </source>
</evidence>
<protein>
    <submittedName>
        <fullName evidence="8">Permease</fullName>
    </submittedName>
</protein>
<reference evidence="8 9" key="1">
    <citation type="journal article" date="2011" name="J. Bacteriol.">
        <title>Complete genome sequence of Corynebacterium pseudotuberculosis I19, a strain isolated from a cow in Israel with bovine mastitis.</title>
        <authorList>
            <consortium name="Consortium: Rede Paraense de Genomica e Proteomica (RPGP)"/>
            <person name="Silva A."/>
            <person name="Schneider M.P."/>
            <person name="Cerdeira L."/>
            <person name="Barbosa M.S."/>
            <person name="Ramos R.T."/>
            <person name="Carneiro A.R."/>
            <person name="Santos R."/>
            <person name="Lima M."/>
            <person name="D'Afonseca V."/>
            <person name="Almeida S.S."/>
            <person name="Santos A.R."/>
            <person name="Soares S.C."/>
            <person name="Pinto A.C."/>
            <person name="Ali A."/>
            <person name="Dorella F.A."/>
            <person name="Rocha F."/>
            <person name="de Abreu V.A."/>
            <person name="Trost E."/>
            <person name="Tauch A."/>
            <person name="Shpigel N."/>
            <person name="Miyoshi A."/>
            <person name="Azevedo V."/>
        </authorList>
    </citation>
    <scope>NUCLEOTIDE SEQUENCE [LARGE SCALE GENOMIC DNA]</scope>
    <source>
        <strain evidence="8 9">C231</strain>
    </source>
</reference>
<dbReference type="OrthoDB" id="9810876at2"/>
<feature type="transmembrane region" description="Helical" evidence="7">
    <location>
        <begin position="6"/>
        <end position="27"/>
    </location>
</feature>
<name>D9QEA3_CORP2</name>
<evidence type="ECO:0000256" key="3">
    <source>
        <dbReference type="ARBA" id="ARBA00022475"/>
    </source>
</evidence>
<dbReference type="Proteomes" id="UP000000276">
    <property type="component" value="Chromosome"/>
</dbReference>
<organism evidence="8 9">
    <name type="scientific">Corynebacterium pseudotuberculosis (strain C231)</name>
    <dbReference type="NCBI Taxonomy" id="681645"/>
    <lineage>
        <taxon>Bacteria</taxon>
        <taxon>Bacillati</taxon>
        <taxon>Actinomycetota</taxon>
        <taxon>Actinomycetes</taxon>
        <taxon>Mycobacteriales</taxon>
        <taxon>Corynebacteriaceae</taxon>
        <taxon>Corynebacterium</taxon>
    </lineage>
</organism>
<comment type="similarity">
    <text evidence="2">Belongs to the UPF0718 family.</text>
</comment>
<feature type="transmembrane region" description="Helical" evidence="7">
    <location>
        <begin position="253"/>
        <end position="273"/>
    </location>
</feature>
<feature type="transmembrane region" description="Helical" evidence="7">
    <location>
        <begin position="144"/>
        <end position="163"/>
    </location>
</feature>
<dbReference type="InterPro" id="IPR005524">
    <property type="entry name" value="DUF318"/>
</dbReference>
<dbReference type="PANTHER" id="PTHR34184">
    <property type="entry name" value="UPF0718 PROTEIN YCGR"/>
    <property type="match status" value="1"/>
</dbReference>
<evidence type="ECO:0000313" key="8">
    <source>
        <dbReference type="EMBL" id="ADL09826.1"/>
    </source>
</evidence>
<dbReference type="GO" id="GO:0005886">
    <property type="term" value="C:plasma membrane"/>
    <property type="evidence" value="ECO:0007669"/>
    <property type="project" value="UniProtKB-SubCell"/>
</dbReference>
<dbReference type="eggNOG" id="COG0701">
    <property type="taxonomic scope" value="Bacteria"/>
</dbReference>
<dbReference type="AlphaFoldDB" id="D9QEA3"/>
<evidence type="ECO:0000256" key="7">
    <source>
        <dbReference type="SAM" id="Phobius"/>
    </source>
</evidence>
<dbReference type="HOGENOM" id="CLU_039914_0_0_11"/>
<keyword evidence="4 7" id="KW-0812">Transmembrane</keyword>
<dbReference type="GeneID" id="93973407"/>
<keyword evidence="5 7" id="KW-1133">Transmembrane helix</keyword>
<keyword evidence="9" id="KW-1185">Reference proteome</keyword>
<evidence type="ECO:0000256" key="2">
    <source>
        <dbReference type="ARBA" id="ARBA00006386"/>
    </source>
</evidence>
<accession>D9QEA3</accession>
<dbReference type="PATRIC" id="fig|681645.3.peg.344"/>
<keyword evidence="3" id="KW-1003">Cell membrane</keyword>
<dbReference type="RefSeq" id="WP_014400980.1">
    <property type="nucleotide sequence ID" value="NC_017301.2"/>
</dbReference>
<evidence type="ECO:0000256" key="6">
    <source>
        <dbReference type="ARBA" id="ARBA00023136"/>
    </source>
</evidence>
<feature type="transmembrane region" description="Helical" evidence="7">
    <location>
        <begin position="293"/>
        <end position="317"/>
    </location>
</feature>
<evidence type="ECO:0000256" key="1">
    <source>
        <dbReference type="ARBA" id="ARBA00004651"/>
    </source>
</evidence>
<sequence>MRKGLGQYGAVAALLILIALFIFGPLIQLHGIAEAWAQISIAIILQAIPFLILGVIISGFIEVFVPEAAFRRLPRSQHLAVPTAAASGMLLPACECASVPITQSLIRRGVPPAAALAFLLASPAINPVVLVSTAVAFGGDTRMMLARFVASLSAAVLVGWIWISGRAELSSGESRSHEHQHHAPSAWERLRESFLHDLLNAGGYLVLGALLAGMLKLFIPRDWFLVLGDKPVLACLAMAVLAVLLALCSEADAFIAASFTMMPPTAQLVFLVVGPMVDVKLMAMQRGAWGNGFIARFVPLTFAVALLTAIGVGALFFGDI</sequence>
<dbReference type="PANTHER" id="PTHR34184:SF4">
    <property type="entry name" value="UPF0718 PROTEIN YCGR"/>
    <property type="match status" value="1"/>
</dbReference>
<proteinExistence type="inferred from homology"/>
<dbReference type="Pfam" id="PF03773">
    <property type="entry name" value="ArsP_1"/>
    <property type="match status" value="1"/>
</dbReference>
<reference evidence="8 9" key="2">
    <citation type="journal article" date="2011" name="PLoS ONE">
        <title>Evidence for reductive genome evolution and lateral acquisition of virulence functions in two Corynebacterium pseudotuberculosis strains.</title>
        <authorList>
            <person name="Ruiz J.C."/>
            <person name="D'Afonseca V."/>
            <person name="Silva A."/>
            <person name="Ali A."/>
            <person name="Pinto A.C."/>
            <person name="Santos A.R."/>
            <person name="Rocha A.A."/>
            <person name="Lopes D.O."/>
            <person name="Dorella F.A."/>
            <person name="Pacheco L.G."/>
            <person name="Costa M.P."/>
            <person name="Turk M.Z."/>
            <person name="Seyffert N."/>
            <person name="Moraes P.M."/>
            <person name="Soares S.C."/>
            <person name="Almeida S.S."/>
            <person name="Castro T.L."/>
            <person name="Abreu V.A."/>
            <person name="Trost E."/>
            <person name="Baumbach J."/>
            <person name="Tauch A."/>
            <person name="Schneider M.P."/>
            <person name="McCulloch J."/>
            <person name="Cerdeira L.T."/>
            <person name="Ramos R.T."/>
            <person name="Zerlotini A."/>
            <person name="Dominitini A."/>
            <person name="Resende D.M."/>
            <person name="Coser E.M."/>
            <person name="Oliveira L.M."/>
            <person name="Pedrosa A.L."/>
            <person name="Vieira C.U."/>
            <person name="Guimaraes C.T."/>
            <person name="Bartholomeu D.C."/>
            <person name="Oliveira D.M."/>
            <person name="Santos F.R."/>
            <person name="Rabelo E.M."/>
            <person name="Lobo F.P."/>
            <person name="Franco G.R."/>
            <person name="Costa A.F."/>
            <person name="Castro I.M."/>
            <person name="Dias S.R."/>
            <person name="Ferro J.A."/>
            <person name="Ortega J.M."/>
            <person name="Paiva L.V."/>
            <person name="Goulart L.R."/>
            <person name="Almeida J.F."/>
            <person name="Ferro M.I."/>
            <person name="Carneiro N.P."/>
            <person name="Falcao P.R."/>
            <person name="Grynberg P."/>
            <person name="Teixeira S.M."/>
            <person name="Brommonschenkel S."/>
            <person name="Oliveira S.C."/>
            <person name="Meyer R."/>
            <person name="Moore R.J."/>
            <person name="Miyoshi A."/>
            <person name="Oliveira G.C."/>
            <person name="Azevedo V."/>
        </authorList>
    </citation>
    <scope>NUCLEOTIDE SEQUENCE [LARGE SCALE GENOMIC DNA]</scope>
    <source>
        <strain evidence="8 9">C231</strain>
    </source>
</reference>
<keyword evidence="6 7" id="KW-0472">Membrane</keyword>
<dbReference type="InterPro" id="IPR052923">
    <property type="entry name" value="UPF0718"/>
</dbReference>
<evidence type="ECO:0000313" key="9">
    <source>
        <dbReference type="Proteomes" id="UP000000276"/>
    </source>
</evidence>
<comment type="subcellular location">
    <subcellularLocation>
        <location evidence="1">Cell membrane</location>
        <topology evidence="1">Multi-pass membrane protein</topology>
    </subcellularLocation>
</comment>
<feature type="transmembrane region" description="Helical" evidence="7">
    <location>
        <begin position="39"/>
        <end position="61"/>
    </location>
</feature>
<evidence type="ECO:0000256" key="4">
    <source>
        <dbReference type="ARBA" id="ARBA00022692"/>
    </source>
</evidence>
<gene>
    <name evidence="8" type="ORF">CPC231_01700</name>
</gene>